<dbReference type="KEGG" id="pfg:AB870_00970"/>
<dbReference type="Proteomes" id="UP000035651">
    <property type="component" value="Chromosome"/>
</dbReference>
<evidence type="ECO:0000313" key="1">
    <source>
        <dbReference type="EMBL" id="AKM29007.2"/>
    </source>
</evidence>
<dbReference type="EMBL" id="CP011807">
    <property type="protein sequence ID" value="AKM29007.2"/>
    <property type="molecule type" value="Genomic_DNA"/>
</dbReference>
<accession>A0A0H3WMR2</accession>
<dbReference type="STRING" id="656179.AB870_00970"/>
<organism evidence="1 2">
    <name type="scientific">Pandoraea faecigallinarum</name>
    <dbReference type="NCBI Taxonomy" id="656179"/>
    <lineage>
        <taxon>Bacteria</taxon>
        <taxon>Pseudomonadati</taxon>
        <taxon>Pseudomonadota</taxon>
        <taxon>Betaproteobacteria</taxon>
        <taxon>Burkholderiales</taxon>
        <taxon>Burkholderiaceae</taxon>
        <taxon>Pandoraea</taxon>
    </lineage>
</organism>
<name>A0A0H3WMR2_9BURK</name>
<protein>
    <submittedName>
        <fullName evidence="1">Uncharacterized protein</fullName>
    </submittedName>
</protein>
<dbReference type="AlphaFoldDB" id="A0A0H3WMR2"/>
<gene>
    <name evidence="1" type="ORF">AB870_00970</name>
</gene>
<keyword evidence="2" id="KW-1185">Reference proteome</keyword>
<proteinExistence type="predicted"/>
<evidence type="ECO:0000313" key="2">
    <source>
        <dbReference type="Proteomes" id="UP000035651"/>
    </source>
</evidence>
<reference evidence="1" key="1">
    <citation type="submission" date="2016-06" db="EMBL/GenBank/DDBJ databases">
        <title>Complete Genome Sequence of Pandoraea faecigallinarum DSM-23572.</title>
        <authorList>
            <person name="Yong D."/>
            <person name="Ee R."/>
            <person name="Lim Y.-L."/>
            <person name="Yin W.-F."/>
            <person name="Chan K.-G."/>
        </authorList>
    </citation>
    <scope>NUCLEOTIDE SEQUENCE</scope>
    <source>
        <strain evidence="1">DSM 23572</strain>
    </source>
</reference>
<sequence length="558" mass="60686">MQTLQDRLQTCAPGSAELTRAIERVEAAFTRSDGWRFIKRCFERDVDRDAFVRRLLLSHLSTTPTGLEHVRHAVSEARLDAYATQLTRTLRPHIRAEIVNRWSQPDDTGLHVTQGKFIAVGVPGTDLRLSLMDGGFSFGGLNLTQTEATQLLLAHPEGTPPGTTLLDVMPDLTEDHPVANFRIVGAAIGADGSLLPGLDRDAVHAVAAAAHDALARVSGVLAEREPLARFFEWMGDDRRTAQSRQIIATIHSAMSAPENGGADEIAREGPATLDDVRRFNDVRAGENRQRAAFHYARAAQPRQAAAQYLESARIFAAAGDRAMAAGNYANAAERLATCDPFSAMADVLADAINVYGNDFRAVSMIGSRCADVFAGRGLHISAAMVHELVFVRLGMLRRGAGADARAIAALEASHMAKAQAHFADVGLAASDMNVASLIRSAIDARLDRFDAQEGLRGDGYTILFEEHSDMISAEEFDRNAPTEWVLLRRGEATARHQIFELVTSATRARLMASGSRHPYLQQPLRASDFIEGTDALDMLTATVHKASPERFVHAREIA</sequence>